<comment type="caution">
    <text evidence="2">The sequence shown here is derived from an EMBL/GenBank/DDBJ whole genome shotgun (WGS) entry which is preliminary data.</text>
</comment>
<reference evidence="2" key="2">
    <citation type="journal article" date="2021" name="Genome Biol. Evol.">
        <title>Developing a high-quality reference genome for a parasitic bivalve with doubly uniparental inheritance (Bivalvia: Unionida).</title>
        <authorList>
            <person name="Smith C.H."/>
        </authorList>
    </citation>
    <scope>NUCLEOTIDE SEQUENCE</scope>
    <source>
        <strain evidence="2">CHS0354</strain>
        <tissue evidence="2">Mantle</tissue>
    </source>
</reference>
<dbReference type="GO" id="GO:0005615">
    <property type="term" value="C:extracellular space"/>
    <property type="evidence" value="ECO:0007669"/>
    <property type="project" value="TreeGrafter"/>
</dbReference>
<dbReference type="PANTHER" id="PTHR24046">
    <property type="entry name" value="SIGNAL PEPTIDE, CUB AND EGF-LIKE DOMAIN-CONTAINING"/>
    <property type="match status" value="1"/>
</dbReference>
<dbReference type="SMART" id="SM01411">
    <property type="entry name" value="Ephrin_rec_like"/>
    <property type="match status" value="2"/>
</dbReference>
<keyword evidence="3" id="KW-1185">Reference proteome</keyword>
<dbReference type="EMBL" id="JAEAOA010000179">
    <property type="protein sequence ID" value="KAK3596192.1"/>
    <property type="molecule type" value="Genomic_DNA"/>
</dbReference>
<feature type="domain" description="Tyrosine-protein kinase ephrin type A/B receptor-like" evidence="1">
    <location>
        <begin position="226"/>
        <end position="273"/>
    </location>
</feature>
<dbReference type="Gene3D" id="2.10.50.10">
    <property type="entry name" value="Tumor Necrosis Factor Receptor, subunit A, domain 2"/>
    <property type="match status" value="1"/>
</dbReference>
<proteinExistence type="predicted"/>
<organism evidence="2 3">
    <name type="scientific">Potamilus streckersoni</name>
    <dbReference type="NCBI Taxonomy" id="2493646"/>
    <lineage>
        <taxon>Eukaryota</taxon>
        <taxon>Metazoa</taxon>
        <taxon>Spiralia</taxon>
        <taxon>Lophotrochozoa</taxon>
        <taxon>Mollusca</taxon>
        <taxon>Bivalvia</taxon>
        <taxon>Autobranchia</taxon>
        <taxon>Heteroconchia</taxon>
        <taxon>Palaeoheterodonta</taxon>
        <taxon>Unionida</taxon>
        <taxon>Unionoidea</taxon>
        <taxon>Unionidae</taxon>
        <taxon>Ambleminae</taxon>
        <taxon>Lampsilini</taxon>
        <taxon>Potamilus</taxon>
    </lineage>
</organism>
<dbReference type="GO" id="GO:0009986">
    <property type="term" value="C:cell surface"/>
    <property type="evidence" value="ECO:0007669"/>
    <property type="project" value="TreeGrafter"/>
</dbReference>
<dbReference type="SUPFAM" id="SSF57184">
    <property type="entry name" value="Growth factor receptor domain"/>
    <property type="match status" value="1"/>
</dbReference>
<sequence length="335" mass="36902">MPSCVNLIGQTEEPARGGNPTAQGVIIYYGKCSDTATQEMIRKNFQKLVEADILSSSFCNASSLCNVGNIQVRCGIVNVRKRRDVQARNQIEVIISVQLPSSLEQTFQTEYDQITAIFQHLEYTLSSLNSSAIVDDLELTFVGIQNKSIEIECPVGTIPAPNMYACVNCSAGTFYDSTIMSCVHCDKGWYQDLTGQLSCKACQEFTTTRTIRAISEDACESACAPGYWSVDGVTPCSPCDTGTYQENYGQIHCIRCRGSQTTLLLAAKSPDLCQEFDIIFPPGQSKNCSLKVINAINTSSVSLTWWIQIRQDSSGKIIHLLNGNDDILSLYIERE</sequence>
<dbReference type="PANTHER" id="PTHR24046:SF5">
    <property type="entry name" value="EGF-LIKE DOMAIN-CONTAINING PROTEIN"/>
    <property type="match status" value="1"/>
</dbReference>
<reference evidence="2" key="1">
    <citation type="journal article" date="2021" name="Genome Biol. Evol.">
        <title>A High-Quality Reference Genome for a Parasitic Bivalve with Doubly Uniparental Inheritance (Bivalvia: Unionida).</title>
        <authorList>
            <person name="Smith C.H."/>
        </authorList>
    </citation>
    <scope>NUCLEOTIDE SEQUENCE</scope>
    <source>
        <strain evidence="2">CHS0354</strain>
    </source>
</reference>
<dbReference type="InterPro" id="IPR009030">
    <property type="entry name" value="Growth_fac_rcpt_cys_sf"/>
</dbReference>
<dbReference type="Pfam" id="PF07699">
    <property type="entry name" value="Ephrin_rec_like"/>
    <property type="match status" value="2"/>
</dbReference>
<name>A0AAE0W0P7_9BIVA</name>
<dbReference type="InterPro" id="IPR011641">
    <property type="entry name" value="Tyr-kin_ephrin_A/B_rcpt-like"/>
</dbReference>
<evidence type="ECO:0000259" key="1">
    <source>
        <dbReference type="Pfam" id="PF07699"/>
    </source>
</evidence>
<dbReference type="GO" id="GO:0007165">
    <property type="term" value="P:signal transduction"/>
    <property type="evidence" value="ECO:0007669"/>
    <property type="project" value="TreeGrafter"/>
</dbReference>
<evidence type="ECO:0000313" key="3">
    <source>
        <dbReference type="Proteomes" id="UP001195483"/>
    </source>
</evidence>
<gene>
    <name evidence="2" type="ORF">CHS0354_001888</name>
</gene>
<accession>A0AAE0W0P7</accession>
<dbReference type="AlphaFoldDB" id="A0AAE0W0P7"/>
<evidence type="ECO:0000313" key="2">
    <source>
        <dbReference type="EMBL" id="KAK3596192.1"/>
    </source>
</evidence>
<reference evidence="2" key="3">
    <citation type="submission" date="2023-05" db="EMBL/GenBank/DDBJ databases">
        <authorList>
            <person name="Smith C.H."/>
        </authorList>
    </citation>
    <scope>NUCLEOTIDE SEQUENCE</scope>
    <source>
        <strain evidence="2">CHS0354</strain>
        <tissue evidence="2">Mantle</tissue>
    </source>
</reference>
<protein>
    <recommendedName>
        <fullName evidence="1">Tyrosine-protein kinase ephrin type A/B receptor-like domain-containing protein</fullName>
    </recommendedName>
</protein>
<dbReference type="InterPro" id="IPR052071">
    <property type="entry name" value="SCUB_EGF-like_domain"/>
</dbReference>
<dbReference type="Proteomes" id="UP001195483">
    <property type="component" value="Unassembled WGS sequence"/>
</dbReference>
<feature type="domain" description="Tyrosine-protein kinase ephrin type A/B receptor-like" evidence="1">
    <location>
        <begin position="172"/>
        <end position="219"/>
    </location>
</feature>